<reference evidence="7 8" key="2">
    <citation type="journal article" date="2009" name="PLoS ONE">
        <title>An integrated genetic and cytogenetic map of the cucumber genome.</title>
        <authorList>
            <person name="Ren Y."/>
            <person name="Zhang Z."/>
            <person name="Liu J."/>
            <person name="Staub J.E."/>
            <person name="Han Y."/>
            <person name="Cheng Z."/>
            <person name="Li X."/>
            <person name="Lu J."/>
            <person name="Miao H."/>
            <person name="Kang H."/>
            <person name="Xie B."/>
            <person name="Gu X."/>
            <person name="Wang X."/>
            <person name="Du Y."/>
            <person name="Jin W."/>
            <person name="Huang S."/>
        </authorList>
    </citation>
    <scope>NUCLEOTIDE SEQUENCE [LARGE SCALE GENOMIC DNA]</scope>
    <source>
        <strain evidence="8">cv. 9930</strain>
    </source>
</reference>
<evidence type="ECO:0000256" key="3">
    <source>
        <dbReference type="ARBA" id="ARBA00022692"/>
    </source>
</evidence>
<evidence type="ECO:0000313" key="7">
    <source>
        <dbReference type="EMBL" id="KGN63856.1"/>
    </source>
</evidence>
<evidence type="ECO:0000256" key="1">
    <source>
        <dbReference type="ARBA" id="ARBA00004141"/>
    </source>
</evidence>
<feature type="transmembrane region" description="Helical" evidence="6">
    <location>
        <begin position="129"/>
        <end position="146"/>
    </location>
</feature>
<dbReference type="GO" id="GO:1990961">
    <property type="term" value="P:xenobiotic detoxification by transmembrane export across the plasma membrane"/>
    <property type="evidence" value="ECO:0007669"/>
    <property type="project" value="InterPro"/>
</dbReference>
<reference evidence="7 8" key="4">
    <citation type="journal article" date="2011" name="BMC Genomics">
        <title>RNA-Seq improves annotation of protein-coding genes in the cucumber genome.</title>
        <authorList>
            <person name="Li Z."/>
            <person name="Zhang Z."/>
            <person name="Yan P."/>
            <person name="Huang S."/>
            <person name="Fei Z."/>
            <person name="Lin K."/>
        </authorList>
    </citation>
    <scope>NUCLEOTIDE SEQUENCE [LARGE SCALE GENOMIC DNA]</scope>
    <source>
        <strain evidence="8">cv. 9930</strain>
    </source>
</reference>
<comment type="similarity">
    <text evidence="2 6">Belongs to the multi antimicrobial extrusion (MATE) (TC 2.A.66.1) family.</text>
</comment>
<dbReference type="OMA" id="ACSISYW"/>
<keyword evidence="3 6" id="KW-0812">Transmembrane</keyword>
<feature type="transmembrane region" description="Helical" evidence="6">
    <location>
        <begin position="389"/>
        <end position="410"/>
    </location>
</feature>
<feature type="transmembrane region" description="Helical" evidence="6">
    <location>
        <begin position="346"/>
        <end position="369"/>
    </location>
</feature>
<evidence type="ECO:0000256" key="4">
    <source>
        <dbReference type="ARBA" id="ARBA00022989"/>
    </source>
</evidence>
<dbReference type="eggNOG" id="KOG1347">
    <property type="taxonomic scope" value="Eukaryota"/>
</dbReference>
<feature type="transmembrane region" description="Helical" evidence="6">
    <location>
        <begin position="268"/>
        <end position="295"/>
    </location>
</feature>
<dbReference type="InterPro" id="IPR002528">
    <property type="entry name" value="MATE_fam"/>
</dbReference>
<keyword evidence="4 6" id="KW-1133">Transmembrane helix</keyword>
<evidence type="ECO:0000256" key="5">
    <source>
        <dbReference type="ARBA" id="ARBA00023136"/>
    </source>
</evidence>
<dbReference type="EMBL" id="CM002922">
    <property type="protein sequence ID" value="KGN63856.1"/>
    <property type="molecule type" value="Genomic_DNA"/>
</dbReference>
<protein>
    <recommendedName>
        <fullName evidence="6">Protein DETOXIFICATION</fullName>
    </recommendedName>
    <alternativeName>
        <fullName evidence="6">Multidrug and toxic compound extrusion protein</fullName>
    </alternativeName>
</protein>
<dbReference type="KEGG" id="csv:101217888"/>
<sequence>MMEEEYQNSSFNSPLIHKSEDEVNSKDERQIDYENIRRKLIAEEVKKQLWLAGPLILVSLLQYCLQMISIMFVGHLGELPLSGASMAVSFTSVTGFTVLLGMASALDTFCGQSYGAKQYHMLGIHLQRAMFVLSLVSIPLAVIWANTGEILKLLGQDAQISAEAGKYAKCLIPCLFAHGLVQCLYRFLQTQNVVFPMMMSSGISALSHITLCWLMVFKVGLGTRGAAVANSISYWINALILILYVKFSSSSSKTWTGFSRLAFHNIPYFLKLAIPSTVMVCLELWSFEMVVLLSGLLPNPKLETSVLSISLNTDLTVWMIPMGLSAAASTRVSNELGAGRPAAAKLAGYVVMTIAVIEGLLLATVLILVRNVWGYAYSNEQEVVEYVANVVPLIAVSSFLDGLQCVLSGIARGCGWQKIGAYVNLGSYYLVGIPSAVLLAFVFHVGGKGLWLGIICALAVQTLSLAIITIRTNWDQEAKKATERVYDAVIPVNAIS</sequence>
<proteinExistence type="inferred from homology"/>
<dbReference type="GO" id="GO:0015297">
    <property type="term" value="F:antiporter activity"/>
    <property type="evidence" value="ECO:0007669"/>
    <property type="project" value="InterPro"/>
</dbReference>
<dbReference type="Pfam" id="PF01554">
    <property type="entry name" value="MatE"/>
    <property type="match status" value="2"/>
</dbReference>
<feature type="transmembrane region" description="Helical" evidence="6">
    <location>
        <begin position="422"/>
        <end position="443"/>
    </location>
</feature>
<dbReference type="Gramene" id="KGN63856">
    <property type="protein sequence ID" value="KGN63856"/>
    <property type="gene ID" value="Csa_1G024880"/>
</dbReference>
<evidence type="ECO:0000313" key="8">
    <source>
        <dbReference type="Proteomes" id="UP000029981"/>
    </source>
</evidence>
<feature type="transmembrane region" description="Helical" evidence="6">
    <location>
        <begin position="228"/>
        <end position="247"/>
    </location>
</feature>
<accession>A0A0A0LV09</accession>
<dbReference type="GO" id="GO:0022857">
    <property type="term" value="F:transmembrane transporter activity"/>
    <property type="evidence" value="ECO:0000318"/>
    <property type="project" value="GO_Central"/>
</dbReference>
<dbReference type="Proteomes" id="UP000029981">
    <property type="component" value="Chromosome 1"/>
</dbReference>
<name>A0A0A0LV09_CUCSA</name>
<dbReference type="InterPro" id="IPR045069">
    <property type="entry name" value="MATE_euk"/>
</dbReference>
<dbReference type="CDD" id="cd13132">
    <property type="entry name" value="MATE_eukaryotic"/>
    <property type="match status" value="1"/>
</dbReference>
<evidence type="ECO:0000256" key="2">
    <source>
        <dbReference type="ARBA" id="ARBA00010199"/>
    </source>
</evidence>
<feature type="transmembrane region" description="Helical" evidence="6">
    <location>
        <begin position="449"/>
        <end position="470"/>
    </location>
</feature>
<reference evidence="7 8" key="3">
    <citation type="journal article" date="2010" name="BMC Genomics">
        <title>Transcriptome sequencing and comparative analysis of cucumber flowers with different sex types.</title>
        <authorList>
            <person name="Guo S."/>
            <person name="Zheng Y."/>
            <person name="Joung J.G."/>
            <person name="Liu S."/>
            <person name="Zhang Z."/>
            <person name="Crasta O.R."/>
            <person name="Sobral B.W."/>
            <person name="Xu Y."/>
            <person name="Huang S."/>
            <person name="Fei Z."/>
        </authorList>
    </citation>
    <scope>NUCLEOTIDE SEQUENCE [LARGE SCALE GENOMIC DNA]</scope>
    <source>
        <strain evidence="8">cv. 9930</strain>
    </source>
</reference>
<keyword evidence="8" id="KW-1185">Reference proteome</keyword>
<gene>
    <name evidence="7" type="ORF">Csa_1G024880</name>
</gene>
<feature type="transmembrane region" description="Helical" evidence="6">
    <location>
        <begin position="86"/>
        <end position="109"/>
    </location>
</feature>
<dbReference type="OrthoDB" id="2126698at2759"/>
<reference evidence="7 8" key="1">
    <citation type="journal article" date="2009" name="Nat. Genet.">
        <title>The genome of the cucumber, Cucumis sativus L.</title>
        <authorList>
            <person name="Huang S."/>
            <person name="Li R."/>
            <person name="Zhang Z."/>
            <person name="Li L."/>
            <person name="Gu X."/>
            <person name="Fan W."/>
            <person name="Lucas W.J."/>
            <person name="Wang X."/>
            <person name="Xie B."/>
            <person name="Ni P."/>
            <person name="Ren Y."/>
            <person name="Zhu H."/>
            <person name="Li J."/>
            <person name="Lin K."/>
            <person name="Jin W."/>
            <person name="Fei Z."/>
            <person name="Li G."/>
            <person name="Staub J."/>
            <person name="Kilian A."/>
            <person name="van der Vossen E.A."/>
            <person name="Wu Y."/>
            <person name="Guo J."/>
            <person name="He J."/>
            <person name="Jia Z."/>
            <person name="Ren Y."/>
            <person name="Tian G."/>
            <person name="Lu Y."/>
            <person name="Ruan J."/>
            <person name="Qian W."/>
            <person name="Wang M."/>
            <person name="Huang Q."/>
            <person name="Li B."/>
            <person name="Xuan Z."/>
            <person name="Cao J."/>
            <person name="Asan"/>
            <person name="Wu Z."/>
            <person name="Zhang J."/>
            <person name="Cai Q."/>
            <person name="Bai Y."/>
            <person name="Zhao B."/>
            <person name="Han Y."/>
            <person name="Li Y."/>
            <person name="Li X."/>
            <person name="Wang S."/>
            <person name="Shi Q."/>
            <person name="Liu S."/>
            <person name="Cho W.K."/>
            <person name="Kim J.Y."/>
            <person name="Xu Y."/>
            <person name="Heller-Uszynska K."/>
            <person name="Miao H."/>
            <person name="Cheng Z."/>
            <person name="Zhang S."/>
            <person name="Wu J."/>
            <person name="Yang Y."/>
            <person name="Kang H."/>
            <person name="Li M."/>
            <person name="Liang H."/>
            <person name="Ren X."/>
            <person name="Shi Z."/>
            <person name="Wen M."/>
            <person name="Jian M."/>
            <person name="Yang H."/>
            <person name="Zhang G."/>
            <person name="Yang Z."/>
            <person name="Chen R."/>
            <person name="Liu S."/>
            <person name="Li J."/>
            <person name="Ma L."/>
            <person name="Liu H."/>
            <person name="Zhou Y."/>
            <person name="Zhao J."/>
            <person name="Fang X."/>
            <person name="Li G."/>
            <person name="Fang L."/>
            <person name="Li Y."/>
            <person name="Liu D."/>
            <person name="Zheng H."/>
            <person name="Zhang Y."/>
            <person name="Qin N."/>
            <person name="Li Z."/>
            <person name="Yang G."/>
            <person name="Yang S."/>
            <person name="Bolund L."/>
            <person name="Kristiansen K."/>
            <person name="Zheng H."/>
            <person name="Li S."/>
            <person name="Zhang X."/>
            <person name="Yang H."/>
            <person name="Wang J."/>
            <person name="Sun R."/>
            <person name="Zhang B."/>
            <person name="Jiang S."/>
            <person name="Wang J."/>
            <person name="Du Y."/>
            <person name="Li S."/>
        </authorList>
    </citation>
    <scope>NUCLEOTIDE SEQUENCE [LARGE SCALE GENOMIC DNA]</scope>
    <source>
        <strain evidence="8">cv. 9930</strain>
    </source>
</reference>
<dbReference type="PANTHER" id="PTHR11206">
    <property type="entry name" value="MULTIDRUG RESISTANCE PROTEIN"/>
    <property type="match status" value="1"/>
</dbReference>
<dbReference type="GO" id="GO:0042910">
    <property type="term" value="F:xenobiotic transmembrane transporter activity"/>
    <property type="evidence" value="ECO:0007669"/>
    <property type="project" value="InterPro"/>
</dbReference>
<dbReference type="AlphaFoldDB" id="A0A0A0LV09"/>
<evidence type="ECO:0000256" key="6">
    <source>
        <dbReference type="RuleBase" id="RU004914"/>
    </source>
</evidence>
<organism evidence="7 8">
    <name type="scientific">Cucumis sativus</name>
    <name type="common">Cucumber</name>
    <dbReference type="NCBI Taxonomy" id="3659"/>
    <lineage>
        <taxon>Eukaryota</taxon>
        <taxon>Viridiplantae</taxon>
        <taxon>Streptophyta</taxon>
        <taxon>Embryophyta</taxon>
        <taxon>Tracheophyta</taxon>
        <taxon>Spermatophyta</taxon>
        <taxon>Magnoliopsida</taxon>
        <taxon>eudicotyledons</taxon>
        <taxon>Gunneridae</taxon>
        <taxon>Pentapetalae</taxon>
        <taxon>rosids</taxon>
        <taxon>fabids</taxon>
        <taxon>Cucurbitales</taxon>
        <taxon>Cucurbitaceae</taxon>
        <taxon>Benincaseae</taxon>
        <taxon>Cucumis</taxon>
    </lineage>
</organism>
<comment type="subcellular location">
    <subcellularLocation>
        <location evidence="1">Membrane</location>
        <topology evidence="1">Multi-pass membrane protein</topology>
    </subcellularLocation>
</comment>
<feature type="transmembrane region" description="Helical" evidence="6">
    <location>
        <begin position="49"/>
        <end position="74"/>
    </location>
</feature>
<dbReference type="GO" id="GO:0016020">
    <property type="term" value="C:membrane"/>
    <property type="evidence" value="ECO:0000318"/>
    <property type="project" value="GO_Central"/>
</dbReference>
<dbReference type="NCBIfam" id="TIGR00797">
    <property type="entry name" value="matE"/>
    <property type="match status" value="1"/>
</dbReference>
<feature type="transmembrane region" description="Helical" evidence="6">
    <location>
        <begin position="197"/>
        <end position="216"/>
    </location>
</feature>
<keyword evidence="5 6" id="KW-0472">Membrane</keyword>